<evidence type="ECO:0000256" key="1">
    <source>
        <dbReference type="ARBA" id="ARBA00006586"/>
    </source>
</evidence>
<evidence type="ECO:0000313" key="7">
    <source>
        <dbReference type="Proteomes" id="UP000247454"/>
    </source>
</evidence>
<dbReference type="PANTHER" id="PTHR34218">
    <property type="entry name" value="PEPTIDASE S45 PENICILLIN AMIDASE"/>
    <property type="match status" value="1"/>
</dbReference>
<dbReference type="OrthoDB" id="9760084at2"/>
<accession>A0A318SYF8</accession>
<dbReference type="PIRSF" id="PIRSF001227">
    <property type="entry name" value="Pen_acylase"/>
    <property type="match status" value="1"/>
</dbReference>
<protein>
    <submittedName>
        <fullName evidence="6">Penicillin amidase</fullName>
    </submittedName>
</protein>
<feature type="binding site" evidence="5">
    <location>
        <position position="339"/>
    </location>
    <ligand>
        <name>Ca(2+)</name>
        <dbReference type="ChEBI" id="CHEBI:29108"/>
    </ligand>
</feature>
<sequence>MRWIVKGLLWLLFFLVPLALLAMAVLYVWVARSVTPASGEARLTGLSAPVTITRDRNAVPHISGASLEDVAMALGFVHAQERLWQMEVARMAAQGRLSELFGEPAINADLFLRTLDMHGAAAQSLQGLNEGDRKVTEAYARGINAFLDAPGRPFASKFSPEFVMLGHMPEPWQAADAVAAVKMMSVSLGGNMTQEIERLKFARLGMNDAEIDDLLPPLKQDTPPPLPELKALLGLGSGPLDTAFLPEQHFAAIEAMMGKGASNNWVLSGAKTATDKPILANDPHLEFSAPSLWYLAHLQVKAPGGEARNLVGATLPGAPLVFLGRNDRVAWGFTNTDPDVQDLFIERINPENPDEYLTPDGYRLFDKRTETIRVKGGRDVTFERRVTRHGPVLPASYRDLARYLPEGTVAALQWTAFATDDTSISAGYRLWDFRSVQEYLDEMQDFVTPMQSMVVADVDGNIGLIAPGRVPVRDPANEIMGRAPSPGWDATYDWKGYIPYDELPRQYNPLRGAIGTANSKIVDSSYQPFLTFDWDEPWRQERIDTLMVDSNVKQTLETNREAQGDDYSPAYAALGPLMLGLIEGRTDVDAEAITALKRWDYRQDRMRSESLIFDAWLRYATKRIIADDLGDAFPEFWKARADAMLRWLLPDPARDWCDDRLTPERESCGDELALALQDALSDLEKRLGPDRKIWTWGTLHYAYGAHRPFARVKALRSIFDVNEPMSGGAYTLDRGTSNWNDEANPYRATHGTSYRGIFDLSDLDRSTYIQTTGQSGNVLSPYYRDMAKRWERIEAVPIPIAEPAYQEGLIGTWRLLPGK</sequence>
<dbReference type="RefSeq" id="WP_110754127.1">
    <property type="nucleotide sequence ID" value="NZ_QJTF01000025.1"/>
</dbReference>
<dbReference type="Proteomes" id="UP000247454">
    <property type="component" value="Unassembled WGS sequence"/>
</dbReference>
<dbReference type="InterPro" id="IPR043146">
    <property type="entry name" value="Penicillin_amidase_N_B-knob"/>
</dbReference>
<dbReference type="AlphaFoldDB" id="A0A318SYF8"/>
<keyword evidence="5" id="KW-0479">Metal-binding</keyword>
<keyword evidence="3" id="KW-0865">Zymogen</keyword>
<dbReference type="GO" id="GO:0016811">
    <property type="term" value="F:hydrolase activity, acting on carbon-nitrogen (but not peptide) bonds, in linear amides"/>
    <property type="evidence" value="ECO:0007669"/>
    <property type="project" value="InterPro"/>
</dbReference>
<dbReference type="CDD" id="cd03747">
    <property type="entry name" value="Ntn_PGA_like"/>
    <property type="match status" value="1"/>
</dbReference>
<feature type="binding site" evidence="5">
    <location>
        <position position="195"/>
    </location>
    <ligand>
        <name>Ca(2+)</name>
        <dbReference type="ChEBI" id="CHEBI:29108"/>
    </ligand>
</feature>
<dbReference type="Gene3D" id="3.60.20.10">
    <property type="entry name" value="Glutamine Phosphoribosylpyrophosphate, subunit 1, domain 1"/>
    <property type="match status" value="1"/>
</dbReference>
<evidence type="ECO:0000256" key="3">
    <source>
        <dbReference type="ARBA" id="ARBA00023145"/>
    </source>
</evidence>
<keyword evidence="7" id="KW-1185">Reference proteome</keyword>
<evidence type="ECO:0000256" key="2">
    <source>
        <dbReference type="ARBA" id="ARBA00022801"/>
    </source>
</evidence>
<comment type="cofactor">
    <cofactor evidence="5">
        <name>Ca(2+)</name>
        <dbReference type="ChEBI" id="CHEBI:29108"/>
    </cofactor>
    <text evidence="5">Binds 1 Ca(2+) ion per dimer.</text>
</comment>
<dbReference type="PANTHER" id="PTHR34218:SF4">
    <property type="entry name" value="ACYL-HOMOSERINE LACTONE ACYLASE QUIP"/>
    <property type="match status" value="1"/>
</dbReference>
<dbReference type="Pfam" id="PF01804">
    <property type="entry name" value="Penicil_amidase"/>
    <property type="match status" value="1"/>
</dbReference>
<dbReference type="InterPro" id="IPR014395">
    <property type="entry name" value="Pen/GL7ACA/AHL_acylase"/>
</dbReference>
<feature type="binding site" evidence="5">
    <location>
        <position position="342"/>
    </location>
    <ligand>
        <name>Ca(2+)</name>
        <dbReference type="ChEBI" id="CHEBI:29108"/>
    </ligand>
</feature>
<dbReference type="InterPro" id="IPR029055">
    <property type="entry name" value="Ntn_hydrolases_N"/>
</dbReference>
<organism evidence="6 7">
    <name type="scientific">Phyllobacterium leguminum</name>
    <dbReference type="NCBI Taxonomy" id="314237"/>
    <lineage>
        <taxon>Bacteria</taxon>
        <taxon>Pseudomonadati</taxon>
        <taxon>Pseudomonadota</taxon>
        <taxon>Alphaproteobacteria</taxon>
        <taxon>Hyphomicrobiales</taxon>
        <taxon>Phyllobacteriaceae</taxon>
        <taxon>Phyllobacterium</taxon>
    </lineage>
</organism>
<evidence type="ECO:0000256" key="4">
    <source>
        <dbReference type="PIRSR" id="PIRSR001227-1"/>
    </source>
</evidence>
<gene>
    <name evidence="6" type="ORF">C7477_12535</name>
</gene>
<keyword evidence="5" id="KW-0106">Calcium</keyword>
<name>A0A318SYF8_9HYPH</name>
<comment type="similarity">
    <text evidence="1">Belongs to the peptidase S45 family.</text>
</comment>
<dbReference type="Gene3D" id="2.30.120.10">
    <property type="match status" value="1"/>
</dbReference>
<dbReference type="EMBL" id="QJTF01000025">
    <property type="protein sequence ID" value="PYE86442.1"/>
    <property type="molecule type" value="Genomic_DNA"/>
</dbReference>
<feature type="active site" description="Nucleophile" evidence="4">
    <location>
        <position position="262"/>
    </location>
</feature>
<comment type="caution">
    <text evidence="6">The sequence shown here is derived from an EMBL/GenBank/DDBJ whole genome shotgun (WGS) entry which is preliminary data.</text>
</comment>
<evidence type="ECO:0000313" key="6">
    <source>
        <dbReference type="EMBL" id="PYE86442.1"/>
    </source>
</evidence>
<dbReference type="GO" id="GO:0046872">
    <property type="term" value="F:metal ion binding"/>
    <property type="evidence" value="ECO:0007669"/>
    <property type="project" value="UniProtKB-KW"/>
</dbReference>
<dbReference type="InterPro" id="IPR023343">
    <property type="entry name" value="Penicillin_amidase_dom1"/>
</dbReference>
<proteinExistence type="inferred from homology"/>
<evidence type="ECO:0000256" key="5">
    <source>
        <dbReference type="PIRSR" id="PIRSR001227-2"/>
    </source>
</evidence>
<dbReference type="GO" id="GO:0017000">
    <property type="term" value="P:antibiotic biosynthetic process"/>
    <property type="evidence" value="ECO:0007669"/>
    <property type="project" value="InterPro"/>
</dbReference>
<dbReference type="InterPro" id="IPR002692">
    <property type="entry name" value="S45"/>
</dbReference>
<reference evidence="6 7" key="1">
    <citation type="submission" date="2018-06" db="EMBL/GenBank/DDBJ databases">
        <title>Genomic Encyclopedia of Type Strains, Phase III (KMG-III): the genomes of soil and plant-associated and newly described type strains.</title>
        <authorList>
            <person name="Whitman W."/>
        </authorList>
    </citation>
    <scope>NUCLEOTIDE SEQUENCE [LARGE SCALE GENOMIC DNA]</scope>
    <source>
        <strain evidence="6 7">ORS 1419</strain>
    </source>
</reference>
<dbReference type="SUPFAM" id="SSF56235">
    <property type="entry name" value="N-terminal nucleophile aminohydrolases (Ntn hydrolases)"/>
    <property type="match status" value="1"/>
</dbReference>
<dbReference type="Gene3D" id="1.10.439.10">
    <property type="entry name" value="Penicillin Amidohydrolase, domain 1"/>
    <property type="match status" value="1"/>
</dbReference>
<dbReference type="InterPro" id="IPR043147">
    <property type="entry name" value="Penicillin_amidase_A-knob"/>
</dbReference>
<dbReference type="Gene3D" id="1.10.1400.10">
    <property type="match status" value="1"/>
</dbReference>
<keyword evidence="2" id="KW-0378">Hydrolase</keyword>